<dbReference type="GO" id="GO:0008236">
    <property type="term" value="F:serine-type peptidase activity"/>
    <property type="evidence" value="ECO:0007669"/>
    <property type="project" value="InterPro"/>
</dbReference>
<organism evidence="2 3">
    <name type="scientific">Brevibacillus panacihumi W25</name>
    <dbReference type="NCBI Taxonomy" id="1408254"/>
    <lineage>
        <taxon>Bacteria</taxon>
        <taxon>Bacillati</taxon>
        <taxon>Bacillota</taxon>
        <taxon>Bacilli</taxon>
        <taxon>Bacillales</taxon>
        <taxon>Paenibacillaceae</taxon>
        <taxon>Brevibacillus</taxon>
    </lineage>
</organism>
<dbReference type="PATRIC" id="fig|1408254.3.peg.2063"/>
<proteinExistence type="predicted"/>
<dbReference type="Pfam" id="PF00326">
    <property type="entry name" value="Peptidase_S9"/>
    <property type="match status" value="1"/>
</dbReference>
<dbReference type="InterPro" id="IPR053145">
    <property type="entry name" value="AB_hydrolase_Est10"/>
</dbReference>
<dbReference type="HOGENOM" id="CLU_1131900_0_0_9"/>
<dbReference type="GO" id="GO:0006508">
    <property type="term" value="P:proteolysis"/>
    <property type="evidence" value="ECO:0007669"/>
    <property type="project" value="InterPro"/>
</dbReference>
<gene>
    <name evidence="2" type="ORF">T458_10425</name>
</gene>
<dbReference type="Gene3D" id="3.40.50.1820">
    <property type="entry name" value="alpha/beta hydrolase"/>
    <property type="match status" value="1"/>
</dbReference>
<reference evidence="2 3" key="1">
    <citation type="journal article" date="2014" name="Genome Announc.">
        <title>Draft Genome Sequence of Brevibacillus panacihumi Strain W25, a Halotolerant Hydrocarbon-Degrading Bacterium.</title>
        <authorList>
            <person name="Wang X."/>
            <person name="Jin D."/>
            <person name="Zhou L."/>
            <person name="Wu L."/>
            <person name="An W."/>
            <person name="Chen Y."/>
            <person name="Zhao L."/>
        </authorList>
    </citation>
    <scope>NUCLEOTIDE SEQUENCE [LARGE SCALE GENOMIC DNA]</scope>
    <source>
        <strain evidence="2 3">W25</strain>
    </source>
</reference>
<dbReference type="InterPro" id="IPR029058">
    <property type="entry name" value="AB_hydrolase_fold"/>
</dbReference>
<evidence type="ECO:0000259" key="1">
    <source>
        <dbReference type="Pfam" id="PF00326"/>
    </source>
</evidence>
<dbReference type="EMBL" id="AYJU01000015">
    <property type="protein sequence ID" value="EST55087.1"/>
    <property type="molecule type" value="Genomic_DNA"/>
</dbReference>
<dbReference type="PANTHER" id="PTHR43265">
    <property type="entry name" value="ESTERASE ESTD"/>
    <property type="match status" value="1"/>
</dbReference>
<dbReference type="SUPFAM" id="SSF53474">
    <property type="entry name" value="alpha/beta-Hydrolases"/>
    <property type="match status" value="1"/>
</dbReference>
<evidence type="ECO:0000313" key="3">
    <source>
        <dbReference type="Proteomes" id="UP000017973"/>
    </source>
</evidence>
<dbReference type="InterPro" id="IPR001375">
    <property type="entry name" value="Peptidase_S9_cat"/>
</dbReference>
<dbReference type="Proteomes" id="UP000017973">
    <property type="component" value="Unassembled WGS sequence"/>
</dbReference>
<comment type="caution">
    <text evidence="2">The sequence shown here is derived from an EMBL/GenBank/DDBJ whole genome shotgun (WGS) entry which is preliminary data.</text>
</comment>
<dbReference type="STRING" id="1408254.T458_10425"/>
<keyword evidence="3" id="KW-1185">Reference proteome</keyword>
<name>V6MA16_9BACL</name>
<dbReference type="eggNOG" id="COG1073">
    <property type="taxonomic scope" value="Bacteria"/>
</dbReference>
<dbReference type="GO" id="GO:0052689">
    <property type="term" value="F:carboxylic ester hydrolase activity"/>
    <property type="evidence" value="ECO:0007669"/>
    <property type="project" value="TreeGrafter"/>
</dbReference>
<evidence type="ECO:0000313" key="2">
    <source>
        <dbReference type="EMBL" id="EST55087.1"/>
    </source>
</evidence>
<dbReference type="AlphaFoldDB" id="V6MA16"/>
<dbReference type="RefSeq" id="WP_023556048.1">
    <property type="nucleotide sequence ID" value="NZ_KI629782.1"/>
</dbReference>
<feature type="domain" description="Peptidase S9 prolyl oligopeptidase catalytic" evidence="1">
    <location>
        <begin position="96"/>
        <end position="184"/>
    </location>
</feature>
<accession>V6MA16</accession>
<protein>
    <recommendedName>
        <fullName evidence="1">Peptidase S9 prolyl oligopeptidase catalytic domain-containing protein</fullName>
    </recommendedName>
</protein>
<sequence>MVFLKKLGHQVFLVLLALMLIFHADSSLVNANSNEQKVDFHEETITFESGTGEYKETLHGTVLIPNQVGRKAGIVLAHGSGVGDPGKGGNQKDIRKEAEVFARAGIVALIYNKRSKGYSKTNRSYELLAQDLIAGVKFLQTRSDIDNKKVGVWGLSEGGWVAPLAASQTDDIAFVITSGAPGISPAQQQTWNVENRLRHQGVQSKSAIHSLVYNGAGVVFSLPGSGAVYNPVPPLQKIHQPFLAI</sequence>
<dbReference type="PANTHER" id="PTHR43265:SF1">
    <property type="entry name" value="ESTERASE ESTD"/>
    <property type="match status" value="1"/>
</dbReference>